<feature type="modified residue" description="O-(pantetheine 4'-phosphoryl)serine" evidence="3">
    <location>
        <position position="40"/>
    </location>
</feature>
<keyword evidence="3" id="KW-0444">Lipid biosynthesis</keyword>
<dbReference type="GO" id="GO:0005737">
    <property type="term" value="C:cytoplasm"/>
    <property type="evidence" value="ECO:0007669"/>
    <property type="project" value="UniProtKB-SubCell"/>
</dbReference>
<proteinExistence type="inferred from homology"/>
<keyword evidence="3" id="KW-0963">Cytoplasm</keyword>
<dbReference type="HOGENOM" id="CLU_108696_5_4_6"/>
<protein>
    <recommendedName>
        <fullName evidence="3">Acyl carrier protein</fullName>
        <shortName evidence="3">ACP</shortName>
    </recommendedName>
</protein>
<dbReference type="SUPFAM" id="SSF47336">
    <property type="entry name" value="ACP-like"/>
    <property type="match status" value="1"/>
</dbReference>
<evidence type="ECO:0000256" key="2">
    <source>
        <dbReference type="ARBA" id="ARBA00022553"/>
    </source>
</evidence>
<dbReference type="GO" id="GO:0000036">
    <property type="term" value="F:acyl carrier activity"/>
    <property type="evidence" value="ECO:0007669"/>
    <property type="project" value="UniProtKB-UniRule"/>
</dbReference>
<accession>R9B542</accession>
<reference evidence="6 8" key="2">
    <citation type="submission" date="2023-07" db="EMBL/GenBank/DDBJ databases">
        <title>A novel proteolytic Acinetobacter species.</title>
        <authorList>
            <person name="Nemec A."/>
            <person name="Radolfova-Krizova L."/>
        </authorList>
    </citation>
    <scope>NUCLEOTIDE SEQUENCE [LARGE SCALE GENOMIC DNA]</scope>
    <source>
        <strain evidence="6 8">NIPH 1865</strain>
    </source>
</reference>
<dbReference type="InterPro" id="IPR036736">
    <property type="entry name" value="ACP-like_sf"/>
</dbReference>
<comment type="subcellular location">
    <subcellularLocation>
        <location evidence="3">Cytoplasm</location>
    </subcellularLocation>
</comment>
<comment type="similarity">
    <text evidence="3">Belongs to the acyl carrier protein (ACP) family.</text>
</comment>
<name>R9B542_9GAMM</name>
<dbReference type="Proteomes" id="UP001168902">
    <property type="component" value="Unassembled WGS sequence"/>
</dbReference>
<evidence type="ECO:0000313" key="6">
    <source>
        <dbReference type="EMBL" id="MDO3657153.1"/>
    </source>
</evidence>
<dbReference type="PROSITE" id="PS50075">
    <property type="entry name" value="CARRIER"/>
    <property type="match status" value="1"/>
</dbReference>
<evidence type="ECO:0000313" key="8">
    <source>
        <dbReference type="Proteomes" id="UP001168902"/>
    </source>
</evidence>
<dbReference type="HAMAP" id="MF_01217">
    <property type="entry name" value="Acyl_carrier"/>
    <property type="match status" value="1"/>
</dbReference>
<keyword evidence="2 3" id="KW-0597">Phosphoprotein</keyword>
<comment type="function">
    <text evidence="3">Carrier of the growing fatty acid chain in fatty acid biosynthesis.</text>
</comment>
<comment type="PTM">
    <text evidence="3">4'-phosphopantetheine is transferred from CoA to a specific serine of apo-ACP by AcpS. This modification is essential for activity because fatty acids are bound in thioester linkage to the sulfhydryl of the prosthetic group.</text>
</comment>
<dbReference type="InterPro" id="IPR003231">
    <property type="entry name" value="ACP"/>
</dbReference>
<evidence type="ECO:0000259" key="4">
    <source>
        <dbReference type="PROSITE" id="PS50075"/>
    </source>
</evidence>
<dbReference type="NCBIfam" id="NF003757">
    <property type="entry name" value="PRK05350.1"/>
    <property type="match status" value="1"/>
</dbReference>
<sequence>MLTQEQVLAKLREWMHDLFEIEPDDIQLDSNLYEDLDVDSIDAVDLVVKIKELTGKQVKPEDFKAVRTVQDVVAVIQNMTAE</sequence>
<dbReference type="UniPathway" id="UPA00094"/>
<evidence type="ECO:0000256" key="3">
    <source>
        <dbReference type="HAMAP-Rule" id="MF_01217"/>
    </source>
</evidence>
<evidence type="ECO:0000313" key="7">
    <source>
        <dbReference type="Proteomes" id="UP000016203"/>
    </source>
</evidence>
<keyword evidence="3" id="KW-0276">Fatty acid metabolism</keyword>
<reference evidence="5 7" key="1">
    <citation type="submission" date="2013-03" db="EMBL/GenBank/DDBJ databases">
        <title>The Genome Sequence of Acinetobacter sp. CIP 110321.</title>
        <authorList>
            <consortium name="The Broad Institute Genome Sequencing Platform"/>
            <consortium name="The Broad Institute Genome Sequencing Center for Infectious Disease"/>
            <person name="Cerqueira G."/>
            <person name="Feldgarden M."/>
            <person name="Courvalin P."/>
            <person name="Perichon B."/>
            <person name="Grillot-Courvalin C."/>
            <person name="Clermont D."/>
            <person name="Rocha E."/>
            <person name="Yoon E.-J."/>
            <person name="Nemec A."/>
            <person name="Walker B."/>
            <person name="Young S.K."/>
            <person name="Zeng Q."/>
            <person name="Gargeya S."/>
            <person name="Fitzgerald M."/>
            <person name="Haas B."/>
            <person name="Abouelleil A."/>
            <person name="Alvarado L."/>
            <person name="Arachchi H.M."/>
            <person name="Berlin A.M."/>
            <person name="Chapman S.B."/>
            <person name="Dewar J."/>
            <person name="Goldberg J."/>
            <person name="Griggs A."/>
            <person name="Gujja S."/>
            <person name="Hansen M."/>
            <person name="Howarth C."/>
            <person name="Imamovic A."/>
            <person name="Larimer J."/>
            <person name="McCowan C."/>
            <person name="Murphy C."/>
            <person name="Neiman D."/>
            <person name="Pearson M."/>
            <person name="Priest M."/>
            <person name="Roberts A."/>
            <person name="Saif S."/>
            <person name="Shea T."/>
            <person name="Sisk P."/>
            <person name="Sykes S."/>
            <person name="Wortman J."/>
            <person name="Nusbaum C."/>
            <person name="Birren B."/>
        </authorList>
    </citation>
    <scope>NUCLEOTIDE SEQUENCE [LARGE SCALE GENOMIC DNA]</scope>
    <source>
        <strain evidence="5 7">CIP 110321</strain>
    </source>
</reference>
<dbReference type="Gene3D" id="1.10.1200.10">
    <property type="entry name" value="ACP-like"/>
    <property type="match status" value="1"/>
</dbReference>
<evidence type="ECO:0000256" key="1">
    <source>
        <dbReference type="ARBA" id="ARBA00022450"/>
    </source>
</evidence>
<keyword evidence="1 3" id="KW-0596">Phosphopantetheine</keyword>
<dbReference type="Pfam" id="PF00550">
    <property type="entry name" value="PP-binding"/>
    <property type="match status" value="1"/>
</dbReference>
<dbReference type="EMBL" id="AQFL01000005">
    <property type="protein sequence ID" value="EOR09624.1"/>
    <property type="molecule type" value="Genomic_DNA"/>
</dbReference>
<dbReference type="OrthoDB" id="3392378at2"/>
<keyword evidence="3" id="KW-0443">Lipid metabolism</keyword>
<dbReference type="PATRIC" id="fig|1217699.3.peg.620"/>
<dbReference type="EMBL" id="JAUMJH010000016">
    <property type="protein sequence ID" value="MDO3657153.1"/>
    <property type="molecule type" value="Genomic_DNA"/>
</dbReference>
<dbReference type="AlphaFoldDB" id="R9B542"/>
<dbReference type="Proteomes" id="UP000016203">
    <property type="component" value="Unassembled WGS sequence"/>
</dbReference>
<evidence type="ECO:0000313" key="5">
    <source>
        <dbReference type="EMBL" id="EOR09624.1"/>
    </source>
</evidence>
<keyword evidence="8" id="KW-1185">Reference proteome</keyword>
<organism evidence="5 7">
    <name type="scientific">Acinetobacter genomosp. 15BJ</name>
    <dbReference type="NCBI Taxonomy" id="106651"/>
    <lineage>
        <taxon>Bacteria</taxon>
        <taxon>Pseudomonadati</taxon>
        <taxon>Pseudomonadota</taxon>
        <taxon>Gammaproteobacteria</taxon>
        <taxon>Moraxellales</taxon>
        <taxon>Moraxellaceae</taxon>
        <taxon>Acinetobacter</taxon>
    </lineage>
</organism>
<dbReference type="RefSeq" id="WP_016162572.1">
    <property type="nucleotide sequence ID" value="NZ_JAKZGC010000019.1"/>
</dbReference>
<comment type="caution">
    <text evidence="5">The sequence shown here is derived from an EMBL/GenBank/DDBJ whole genome shotgun (WGS) entry which is preliminary data.</text>
</comment>
<comment type="pathway">
    <text evidence="3">Lipid metabolism; fatty acid biosynthesis.</text>
</comment>
<keyword evidence="3" id="KW-0275">Fatty acid biosynthesis</keyword>
<gene>
    <name evidence="3" type="primary">acpP</name>
    <name evidence="5" type="ORF">F896_00645</name>
    <name evidence="6" type="ORF">Q3V53_08035</name>
</gene>
<dbReference type="InterPro" id="IPR009081">
    <property type="entry name" value="PP-bd_ACP"/>
</dbReference>
<feature type="domain" description="Carrier" evidence="4">
    <location>
        <begin position="2"/>
        <end position="80"/>
    </location>
</feature>